<protein>
    <submittedName>
        <fullName evidence="2">Uncharacterized protein</fullName>
    </submittedName>
</protein>
<dbReference type="RefSeq" id="WP_121660214.1">
    <property type="nucleotide sequence ID" value="NZ_BMEK01000003.1"/>
</dbReference>
<proteinExistence type="predicted"/>
<organism evidence="2 3">
    <name type="scientific">Mycetocola zhadangensis</name>
    <dbReference type="NCBI Taxonomy" id="1164595"/>
    <lineage>
        <taxon>Bacteria</taxon>
        <taxon>Bacillati</taxon>
        <taxon>Actinomycetota</taxon>
        <taxon>Actinomycetes</taxon>
        <taxon>Micrococcales</taxon>
        <taxon>Microbacteriaceae</taxon>
        <taxon>Mycetocola</taxon>
    </lineage>
</organism>
<comment type="caution">
    <text evidence="2">The sequence shown here is derived from an EMBL/GenBank/DDBJ whole genome shotgun (WGS) entry which is preliminary data.</text>
</comment>
<dbReference type="EMBL" id="RCWJ01000004">
    <property type="protein sequence ID" value="RLQ81303.1"/>
    <property type="molecule type" value="Genomic_DNA"/>
</dbReference>
<reference evidence="2 3" key="1">
    <citation type="submission" date="2018-10" db="EMBL/GenBank/DDBJ databases">
        <authorList>
            <person name="Li J."/>
        </authorList>
    </citation>
    <scope>NUCLEOTIDE SEQUENCE [LARGE SCALE GENOMIC DNA]</scope>
    <source>
        <strain evidence="2 3">ZD1-4</strain>
    </source>
</reference>
<dbReference type="Proteomes" id="UP000282460">
    <property type="component" value="Unassembled WGS sequence"/>
</dbReference>
<accession>A0A3L7ISZ8</accession>
<dbReference type="Gene3D" id="1.25.40.10">
    <property type="entry name" value="Tetratricopeptide repeat domain"/>
    <property type="match status" value="1"/>
</dbReference>
<keyword evidence="1" id="KW-0812">Transmembrane</keyword>
<dbReference type="AlphaFoldDB" id="A0A3L7ISZ8"/>
<dbReference type="OrthoDB" id="4485518at2"/>
<keyword evidence="3" id="KW-1185">Reference proteome</keyword>
<gene>
    <name evidence="2" type="ORF">D9V28_13100</name>
</gene>
<feature type="transmembrane region" description="Helical" evidence="1">
    <location>
        <begin position="34"/>
        <end position="54"/>
    </location>
</feature>
<dbReference type="InterPro" id="IPR011990">
    <property type="entry name" value="TPR-like_helical_dom_sf"/>
</dbReference>
<evidence type="ECO:0000313" key="2">
    <source>
        <dbReference type="EMBL" id="RLQ81303.1"/>
    </source>
</evidence>
<keyword evidence="1" id="KW-1133">Transmembrane helix</keyword>
<name>A0A3L7ISZ8_9MICO</name>
<sequence>MTTRISVALMAALLVLYLVLVGQRAVLFLATGEPVAIAIGIALLLLPVVGVWALTREILFGVRAEKLGRLLESSNELPDDELPTRPSGRVERDAADEIFPRYKAEVEAAPTDWKAWYRLGLAYDGAGDRKRARSAIREAIHLHGR</sequence>
<dbReference type="PROSITE" id="PS50293">
    <property type="entry name" value="TPR_REGION"/>
    <property type="match status" value="1"/>
</dbReference>
<dbReference type="SUPFAM" id="SSF48452">
    <property type="entry name" value="TPR-like"/>
    <property type="match status" value="1"/>
</dbReference>
<keyword evidence="1" id="KW-0472">Membrane</keyword>
<evidence type="ECO:0000256" key="1">
    <source>
        <dbReference type="SAM" id="Phobius"/>
    </source>
</evidence>
<evidence type="ECO:0000313" key="3">
    <source>
        <dbReference type="Proteomes" id="UP000282460"/>
    </source>
</evidence>